<evidence type="ECO:0000313" key="3">
    <source>
        <dbReference type="Proteomes" id="UP000325780"/>
    </source>
</evidence>
<proteinExistence type="predicted"/>
<dbReference type="PANTHER" id="PTHR40618">
    <property type="entry name" value="B-ZIP TRANSCRIPTION FACTOR (EUROFUNG)-RELATED"/>
    <property type="match status" value="1"/>
</dbReference>
<protein>
    <recommendedName>
        <fullName evidence="4">BZIP domain-containing protein</fullName>
    </recommendedName>
</protein>
<feature type="compositionally biased region" description="Pro residues" evidence="1">
    <location>
        <begin position="148"/>
        <end position="172"/>
    </location>
</feature>
<dbReference type="Gene3D" id="1.20.5.170">
    <property type="match status" value="1"/>
</dbReference>
<dbReference type="GO" id="GO:0003700">
    <property type="term" value="F:DNA-binding transcription factor activity"/>
    <property type="evidence" value="ECO:0007669"/>
    <property type="project" value="InterPro"/>
</dbReference>
<dbReference type="CDD" id="cd14688">
    <property type="entry name" value="bZIP_YAP"/>
    <property type="match status" value="1"/>
</dbReference>
<dbReference type="PANTHER" id="PTHR40618:SF1">
    <property type="entry name" value="B-ZIP TRANSCRIPTION FACTOR (EUROFUNG)"/>
    <property type="match status" value="1"/>
</dbReference>
<evidence type="ECO:0000256" key="1">
    <source>
        <dbReference type="SAM" id="MobiDB-lite"/>
    </source>
</evidence>
<keyword evidence="3" id="KW-1185">Reference proteome</keyword>
<gene>
    <name evidence="2" type="ORF">BDV25DRAFT_143375</name>
</gene>
<dbReference type="AlphaFoldDB" id="A0A5N6TKW8"/>
<dbReference type="EMBL" id="ML742243">
    <property type="protein sequence ID" value="KAE8146759.1"/>
    <property type="molecule type" value="Genomic_DNA"/>
</dbReference>
<dbReference type="SUPFAM" id="SSF57959">
    <property type="entry name" value="Leucine zipper domain"/>
    <property type="match status" value="1"/>
</dbReference>
<dbReference type="InterPro" id="IPR046347">
    <property type="entry name" value="bZIP_sf"/>
</dbReference>
<feature type="region of interest" description="Disordered" evidence="1">
    <location>
        <begin position="144"/>
        <end position="172"/>
    </location>
</feature>
<evidence type="ECO:0008006" key="4">
    <source>
        <dbReference type="Google" id="ProtNLM"/>
    </source>
</evidence>
<organism evidence="2 3">
    <name type="scientific">Aspergillus avenaceus</name>
    <dbReference type="NCBI Taxonomy" id="36643"/>
    <lineage>
        <taxon>Eukaryota</taxon>
        <taxon>Fungi</taxon>
        <taxon>Dikarya</taxon>
        <taxon>Ascomycota</taxon>
        <taxon>Pezizomycotina</taxon>
        <taxon>Eurotiomycetes</taxon>
        <taxon>Eurotiomycetidae</taxon>
        <taxon>Eurotiales</taxon>
        <taxon>Aspergillaceae</taxon>
        <taxon>Aspergillus</taxon>
        <taxon>Aspergillus subgen. Circumdati</taxon>
    </lineage>
</organism>
<sequence>MADMLSQTLSARYFQPEIGPKEPEGKDKKRGRPRMSPNADCNDRRAQVRAAQRTYRLKKEAKFQDLKARVTEQETQIGRIKNSLGTFYDMAIESDMHVTHPYLFRQLTDTVSLIQDTPIPKATDPKTRFTITPPGNPVFTFGYTTTPSPTPSPTVTPTPTPKPPTLTPTPTPPEKTFTRHLHRTCIEHAYNLFTSPHTPAEEIHRVFRLVSCIRHEDKLTRYLSSLARAGPKDPLETPSIPFYCIGGAGTHYPPKTQDGRVVYPENMRFLTGRVFSTGGVDGVEGYGLDGVWLDCRDVEGFLGERGAEFGDGVVGSVAVRWKGRSGVLDVGVFVKGLLGKMVILGRAPGFRLVDVEAAFSSAVTL</sequence>
<evidence type="ECO:0000313" key="2">
    <source>
        <dbReference type="EMBL" id="KAE8146759.1"/>
    </source>
</evidence>
<reference evidence="2 3" key="1">
    <citation type="submission" date="2019-04" db="EMBL/GenBank/DDBJ databases">
        <title>Friends and foes A comparative genomics study of 23 Aspergillus species from section Flavi.</title>
        <authorList>
            <consortium name="DOE Joint Genome Institute"/>
            <person name="Kjaerbolling I."/>
            <person name="Vesth T."/>
            <person name="Frisvad J.C."/>
            <person name="Nybo J.L."/>
            <person name="Theobald S."/>
            <person name="Kildgaard S."/>
            <person name="Isbrandt T."/>
            <person name="Kuo A."/>
            <person name="Sato A."/>
            <person name="Lyhne E.K."/>
            <person name="Kogle M.E."/>
            <person name="Wiebenga A."/>
            <person name="Kun R.S."/>
            <person name="Lubbers R.J."/>
            <person name="Makela M.R."/>
            <person name="Barry K."/>
            <person name="Chovatia M."/>
            <person name="Clum A."/>
            <person name="Daum C."/>
            <person name="Haridas S."/>
            <person name="He G."/>
            <person name="LaButti K."/>
            <person name="Lipzen A."/>
            <person name="Mondo S."/>
            <person name="Riley R."/>
            <person name="Salamov A."/>
            <person name="Simmons B.A."/>
            <person name="Magnuson J.K."/>
            <person name="Henrissat B."/>
            <person name="Mortensen U.H."/>
            <person name="Larsen T.O."/>
            <person name="Devries R.P."/>
            <person name="Grigoriev I.V."/>
            <person name="Machida M."/>
            <person name="Baker S.E."/>
            <person name="Andersen M.R."/>
        </authorList>
    </citation>
    <scope>NUCLEOTIDE SEQUENCE [LARGE SCALE GENOMIC DNA]</scope>
    <source>
        <strain evidence="2 3">IBT 18842</strain>
    </source>
</reference>
<dbReference type="OrthoDB" id="545169at2759"/>
<feature type="compositionally biased region" description="Polar residues" evidence="1">
    <location>
        <begin position="1"/>
        <end position="10"/>
    </location>
</feature>
<dbReference type="Proteomes" id="UP000325780">
    <property type="component" value="Unassembled WGS sequence"/>
</dbReference>
<name>A0A5N6TKW8_ASPAV</name>
<feature type="region of interest" description="Disordered" evidence="1">
    <location>
        <begin position="1"/>
        <end position="45"/>
    </location>
</feature>
<accession>A0A5N6TKW8</accession>